<gene>
    <name evidence="3" type="ORF">UY01_C0001G0011</name>
</gene>
<dbReference type="SUPFAM" id="SSF56281">
    <property type="entry name" value="Metallo-hydrolase/oxidoreductase"/>
    <property type="match status" value="1"/>
</dbReference>
<evidence type="ECO:0000313" key="4">
    <source>
        <dbReference type="Proteomes" id="UP000034879"/>
    </source>
</evidence>
<keyword evidence="1" id="KW-0472">Membrane</keyword>
<evidence type="ECO:0000259" key="2">
    <source>
        <dbReference type="SMART" id="SM00849"/>
    </source>
</evidence>
<proteinExistence type="predicted"/>
<dbReference type="InterPro" id="IPR035681">
    <property type="entry name" value="ComA-like_MBL"/>
</dbReference>
<keyword evidence="1" id="KW-0812">Transmembrane</keyword>
<dbReference type="AlphaFoldDB" id="A0A0G1W0T7"/>
<dbReference type="PANTHER" id="PTHR30619:SF1">
    <property type="entry name" value="RECOMBINATION PROTEIN 2"/>
    <property type="match status" value="1"/>
</dbReference>
<evidence type="ECO:0000313" key="3">
    <source>
        <dbReference type="EMBL" id="KKU75915.1"/>
    </source>
</evidence>
<protein>
    <submittedName>
        <fullName evidence="3">Beta-lactamase domain protein</fullName>
    </submittedName>
</protein>
<feature type="domain" description="Metallo-beta-lactamase" evidence="2">
    <location>
        <begin position="45"/>
        <end position="243"/>
    </location>
</feature>
<keyword evidence="1" id="KW-1133">Transmembrane helix</keyword>
<reference evidence="3 4" key="1">
    <citation type="journal article" date="2015" name="Nature">
        <title>rRNA introns, odd ribosomes, and small enigmatic genomes across a large radiation of phyla.</title>
        <authorList>
            <person name="Brown C.T."/>
            <person name="Hug L.A."/>
            <person name="Thomas B.C."/>
            <person name="Sharon I."/>
            <person name="Castelle C.J."/>
            <person name="Singh A."/>
            <person name="Wilkins M.J."/>
            <person name="Williams K.H."/>
            <person name="Banfield J.F."/>
        </authorList>
    </citation>
    <scope>NUCLEOTIDE SEQUENCE [LARGE SCALE GENOMIC DNA]</scope>
</reference>
<dbReference type="Gene3D" id="3.60.15.10">
    <property type="entry name" value="Ribonuclease Z/Hydroxyacylglutathione hydrolase-like"/>
    <property type="match status" value="1"/>
</dbReference>
<dbReference type="Pfam" id="PF00753">
    <property type="entry name" value="Lactamase_B"/>
    <property type="match status" value="1"/>
</dbReference>
<dbReference type="InterPro" id="IPR052159">
    <property type="entry name" value="Competence_DNA_uptake"/>
</dbReference>
<dbReference type="CDD" id="cd07731">
    <property type="entry name" value="ComA-like_MBL-fold"/>
    <property type="match status" value="1"/>
</dbReference>
<dbReference type="Proteomes" id="UP000034879">
    <property type="component" value="Unassembled WGS sequence"/>
</dbReference>
<feature type="transmembrane region" description="Helical" evidence="1">
    <location>
        <begin position="6"/>
        <end position="25"/>
    </location>
</feature>
<dbReference type="InterPro" id="IPR001279">
    <property type="entry name" value="Metallo-B-lactamas"/>
</dbReference>
<sequence>MPGNYKKYGLLIIPFLLLAVDIFLIRLDVKHSQKFLTFGMLDVGQGEALYIESPNGAQILFDAGPARKVLAPLRSVISPFDRTLDAIVITNPDADHIGGLADILKYYQVGLVLEPGTQNSSKTFQNLKTKIKDQKIPVILAKKGMRINMGDGAVIDILFPDRDVSSWSTNEGSVVAQLRYGATSIMLTGDATSETEKIILASNPQKEVKSKILKVGHHGSRSSTSAAFFRAVAPDYALVSLGKGNSYGHPHPEVLETLGEFGAKVFRTDLLGTIILKSDGKNEAFSVHR</sequence>
<dbReference type="EMBL" id="LCOJ01000001">
    <property type="protein sequence ID" value="KKU75915.1"/>
    <property type="molecule type" value="Genomic_DNA"/>
</dbReference>
<dbReference type="InterPro" id="IPR036866">
    <property type="entry name" value="RibonucZ/Hydroxyglut_hydro"/>
</dbReference>
<comment type="caution">
    <text evidence="3">The sequence shown here is derived from an EMBL/GenBank/DDBJ whole genome shotgun (WGS) entry which is preliminary data.</text>
</comment>
<name>A0A0G1W0T7_9BACT</name>
<dbReference type="PANTHER" id="PTHR30619">
    <property type="entry name" value="DNA INTERNALIZATION/COMPETENCE PROTEIN COMEC/REC2"/>
    <property type="match status" value="1"/>
</dbReference>
<accession>A0A0G1W0T7</accession>
<organism evidence="3 4">
    <name type="scientific">Candidatus Nomurabacteria bacterium GW2011_GWB1_47_6</name>
    <dbReference type="NCBI Taxonomy" id="1618749"/>
    <lineage>
        <taxon>Bacteria</taxon>
        <taxon>Candidatus Nomuraibacteriota</taxon>
    </lineage>
</organism>
<evidence type="ECO:0000256" key="1">
    <source>
        <dbReference type="SAM" id="Phobius"/>
    </source>
</evidence>
<dbReference type="SMART" id="SM00849">
    <property type="entry name" value="Lactamase_B"/>
    <property type="match status" value="1"/>
</dbReference>